<evidence type="ECO:0000313" key="3">
    <source>
        <dbReference type="EMBL" id="WDE99292.1"/>
    </source>
</evidence>
<dbReference type="Gene3D" id="3.40.800.20">
    <property type="entry name" value="Histone deacetylase domain"/>
    <property type="match status" value="1"/>
</dbReference>
<dbReference type="CDD" id="cd09992">
    <property type="entry name" value="HDAC_classII"/>
    <property type="match status" value="1"/>
</dbReference>
<dbReference type="PANTHER" id="PTHR10625">
    <property type="entry name" value="HISTONE DEACETYLASE HDAC1-RELATED"/>
    <property type="match status" value="1"/>
</dbReference>
<dbReference type="SUPFAM" id="SSF52768">
    <property type="entry name" value="Arginase/deacetylase"/>
    <property type="match status" value="1"/>
</dbReference>
<dbReference type="InterPro" id="IPR000286">
    <property type="entry name" value="HDACs"/>
</dbReference>
<evidence type="ECO:0000313" key="4">
    <source>
        <dbReference type="Proteomes" id="UP001214250"/>
    </source>
</evidence>
<dbReference type="RefSeq" id="WP_274154150.1">
    <property type="nucleotide sequence ID" value="NZ_CP117812.1"/>
</dbReference>
<sequence>MLSNLFPVKDKNFKVFYHSDCLEHEAFHEHPERPQRLAVILKACEDIDQQCPVSFEQAEPAKLKELGLVHSEDYLRSFESCVFSGKSYFMSADNYICDTSVDAVLAAAGQSIALAKKLMLGESGFALIRPPGHHASKEKAEGFCFVNNVALAVEQIRASQAEAKFLIVDFDVHHGNGTHALYREDPNVFYFSLHGNPDHIYPHSGYEEEQGRGDGTGYISNKPLAAGCSGEEWVRCLKDSLDEISQSFDFDYLLVSAGYDAHREDPYSIMKVDDQSYLEVTSYLHELAKTNCNSKLGFFLEGGYSLEVLARLIPASIELLAHLNQEGS</sequence>
<keyword evidence="4" id="KW-1185">Reference proteome</keyword>
<comment type="similarity">
    <text evidence="1">Belongs to the histone deacetylase family.</text>
</comment>
<dbReference type="PRINTS" id="PR01270">
    <property type="entry name" value="HDASUPER"/>
</dbReference>
<protein>
    <submittedName>
        <fullName evidence="3">Histone deacetylase</fullName>
    </submittedName>
</protein>
<dbReference type="InterPro" id="IPR023801">
    <property type="entry name" value="His_deacetylse_dom"/>
</dbReference>
<dbReference type="Proteomes" id="UP001214250">
    <property type="component" value="Chromosome 2"/>
</dbReference>
<dbReference type="Pfam" id="PF00850">
    <property type="entry name" value="Hist_deacetyl"/>
    <property type="match status" value="1"/>
</dbReference>
<proteinExistence type="inferred from homology"/>
<organism evidence="3 4">
    <name type="scientific">Lentisphaera profundi</name>
    <dbReference type="NCBI Taxonomy" id="1658616"/>
    <lineage>
        <taxon>Bacteria</taxon>
        <taxon>Pseudomonadati</taxon>
        <taxon>Lentisphaerota</taxon>
        <taxon>Lentisphaeria</taxon>
        <taxon>Lentisphaerales</taxon>
        <taxon>Lentisphaeraceae</taxon>
        <taxon>Lentisphaera</taxon>
    </lineage>
</organism>
<evidence type="ECO:0000256" key="1">
    <source>
        <dbReference type="ARBA" id="ARBA00005947"/>
    </source>
</evidence>
<dbReference type="EMBL" id="CP117812">
    <property type="protein sequence ID" value="WDE99292.1"/>
    <property type="molecule type" value="Genomic_DNA"/>
</dbReference>
<name>A0ABY7W009_9BACT</name>
<accession>A0ABY7W009</accession>
<dbReference type="InterPro" id="IPR023696">
    <property type="entry name" value="Ureohydrolase_dom_sf"/>
</dbReference>
<reference evidence="3 4" key="1">
    <citation type="submission" date="2023-02" db="EMBL/GenBank/DDBJ databases">
        <title>Genome sequence of Lentisphaera profundi SAORIC-696.</title>
        <authorList>
            <person name="Kim e."/>
            <person name="Cho J.-C."/>
            <person name="Choi A."/>
            <person name="Kang I."/>
        </authorList>
    </citation>
    <scope>NUCLEOTIDE SEQUENCE [LARGE SCALE GENOMIC DNA]</scope>
    <source>
        <strain evidence="3 4">SAORIC-696</strain>
    </source>
</reference>
<evidence type="ECO:0000259" key="2">
    <source>
        <dbReference type="Pfam" id="PF00850"/>
    </source>
</evidence>
<gene>
    <name evidence="3" type="ORF">PQO03_15760</name>
</gene>
<dbReference type="InterPro" id="IPR037138">
    <property type="entry name" value="His_deacetylse_dom_sf"/>
</dbReference>
<feature type="domain" description="Histone deacetylase" evidence="2">
    <location>
        <begin position="30"/>
        <end position="318"/>
    </location>
</feature>